<feature type="transmembrane region" description="Helical" evidence="8">
    <location>
        <begin position="12"/>
        <end position="35"/>
    </location>
</feature>
<feature type="domain" description="ABC transmembrane type-1" evidence="10">
    <location>
        <begin position="67"/>
        <end position="264"/>
    </location>
</feature>
<evidence type="ECO:0000256" key="1">
    <source>
        <dbReference type="ARBA" id="ARBA00004651"/>
    </source>
</evidence>
<gene>
    <name evidence="11" type="ORF">OH818_23795</name>
</gene>
<evidence type="ECO:0000256" key="6">
    <source>
        <dbReference type="ARBA" id="ARBA00022989"/>
    </source>
</evidence>
<feature type="compositionally biased region" description="Polar residues" evidence="9">
    <location>
        <begin position="400"/>
        <end position="419"/>
    </location>
</feature>
<evidence type="ECO:0000256" key="2">
    <source>
        <dbReference type="ARBA" id="ARBA00007069"/>
    </source>
</evidence>
<dbReference type="PANTHER" id="PTHR43848">
    <property type="entry name" value="PUTRESCINE TRANSPORT SYSTEM PERMEASE PROTEIN POTI"/>
    <property type="match status" value="1"/>
</dbReference>
<reference evidence="11" key="1">
    <citation type="submission" date="2022-12" db="EMBL/GenBank/DDBJ databases">
        <title>Jiella pelagia sp. nov., isolated from phosphonate enriched culture of Northwest Pacific surface seawater.</title>
        <authorList>
            <person name="Shin D.Y."/>
            <person name="Hwang C.Y."/>
        </authorList>
    </citation>
    <scope>NUCLEOTIDE SEQUENCE</scope>
    <source>
        <strain evidence="11">HL-NP1</strain>
    </source>
</reference>
<keyword evidence="7 8" id="KW-0472">Membrane</keyword>
<proteinExistence type="inferred from homology"/>
<protein>
    <submittedName>
        <fullName evidence="11">ABC transporter permease subunit</fullName>
    </submittedName>
</protein>
<dbReference type="PROSITE" id="PS50928">
    <property type="entry name" value="ABC_TM1"/>
    <property type="match status" value="1"/>
</dbReference>
<accession>A0ABY7BY30</accession>
<dbReference type="EMBL" id="CP114029">
    <property type="protein sequence ID" value="WAP68327.1"/>
    <property type="molecule type" value="Genomic_DNA"/>
</dbReference>
<keyword evidence="12" id="KW-1185">Reference proteome</keyword>
<dbReference type="InterPro" id="IPR051789">
    <property type="entry name" value="Bact_Polyamine_Transport"/>
</dbReference>
<evidence type="ECO:0000256" key="8">
    <source>
        <dbReference type="RuleBase" id="RU363032"/>
    </source>
</evidence>
<evidence type="ECO:0000259" key="10">
    <source>
        <dbReference type="PROSITE" id="PS50928"/>
    </source>
</evidence>
<feature type="transmembrane region" description="Helical" evidence="8">
    <location>
        <begin position="67"/>
        <end position="92"/>
    </location>
</feature>
<feature type="transmembrane region" description="Helical" evidence="8">
    <location>
        <begin position="197"/>
        <end position="214"/>
    </location>
</feature>
<keyword evidence="6 8" id="KW-1133">Transmembrane helix</keyword>
<feature type="transmembrane region" description="Helical" evidence="8">
    <location>
        <begin position="146"/>
        <end position="166"/>
    </location>
</feature>
<dbReference type="Proteomes" id="UP001164020">
    <property type="component" value="Chromosome"/>
</dbReference>
<feature type="transmembrane region" description="Helical" evidence="8">
    <location>
        <begin position="104"/>
        <end position="126"/>
    </location>
</feature>
<evidence type="ECO:0000313" key="11">
    <source>
        <dbReference type="EMBL" id="WAP68327.1"/>
    </source>
</evidence>
<feature type="compositionally biased region" description="Basic and acidic residues" evidence="9">
    <location>
        <begin position="338"/>
        <end position="349"/>
    </location>
</feature>
<dbReference type="PANTHER" id="PTHR43848:SF2">
    <property type="entry name" value="PUTRESCINE TRANSPORT SYSTEM PERMEASE PROTEIN POTI"/>
    <property type="match status" value="1"/>
</dbReference>
<dbReference type="SUPFAM" id="SSF161098">
    <property type="entry name" value="MetI-like"/>
    <property type="match status" value="1"/>
</dbReference>
<evidence type="ECO:0000256" key="4">
    <source>
        <dbReference type="ARBA" id="ARBA00022475"/>
    </source>
</evidence>
<evidence type="ECO:0000256" key="7">
    <source>
        <dbReference type="ARBA" id="ARBA00023136"/>
    </source>
</evidence>
<evidence type="ECO:0000256" key="5">
    <source>
        <dbReference type="ARBA" id="ARBA00022692"/>
    </source>
</evidence>
<sequence>MSASSGPARATAVGYGLLFYLFLFGPLIIMTVTAFNSSSFPRISPWECFTTDWFGVLISDRRLMDGLWTSVTIGIGVVLIAVPFGLAGALALSEITPRLRSALYTVLITPVLIPGVVLGISTIVFWGSVGQLVGSGRAGIFFDGTFLTIAGQVTFVAAYAMLIFMARLQRFDPTLTEAALDLGATPGQAFRKILLPFLRPAIASAAFLTLLASFENYNTTVFTILADSTFTTALASKVRYGIDPSLSALAVIIIALTLIGAITHEAVMRRREALLKGRGVRSGLYASRAGRIAAHPATIFCLLVAIAGITVIRGSQYDSSVCRAEILEERRAVQERLMEEQRQRMRQQRESQPAAAAPSTAPGGSAPRNSSPFGGAFGGGLAPGGATGEPTALPAPTPGSPASNGDGTSETAPSNQSPFGSAFGSGLAPGSAGREDATPGGSPSPDDGAPPASP</sequence>
<dbReference type="InterPro" id="IPR000515">
    <property type="entry name" value="MetI-like"/>
</dbReference>
<feature type="compositionally biased region" description="Low complexity" evidence="9">
    <location>
        <begin position="353"/>
        <end position="367"/>
    </location>
</feature>
<keyword evidence="3 8" id="KW-0813">Transport</keyword>
<dbReference type="Gene3D" id="1.10.3720.10">
    <property type="entry name" value="MetI-like"/>
    <property type="match status" value="1"/>
</dbReference>
<dbReference type="InterPro" id="IPR035906">
    <property type="entry name" value="MetI-like_sf"/>
</dbReference>
<feature type="compositionally biased region" description="Gly residues" evidence="9">
    <location>
        <begin position="375"/>
        <end position="387"/>
    </location>
</feature>
<keyword evidence="5 8" id="KW-0812">Transmembrane</keyword>
<name>A0ABY7BY30_9HYPH</name>
<dbReference type="Pfam" id="PF00528">
    <property type="entry name" value="BPD_transp_1"/>
    <property type="match status" value="1"/>
</dbReference>
<dbReference type="RefSeq" id="WP_268880804.1">
    <property type="nucleotide sequence ID" value="NZ_CP114029.1"/>
</dbReference>
<comment type="subcellular location">
    <subcellularLocation>
        <location evidence="1 8">Cell membrane</location>
        <topology evidence="1 8">Multi-pass membrane protein</topology>
    </subcellularLocation>
</comment>
<feature type="compositionally biased region" description="Low complexity" evidence="9">
    <location>
        <begin position="438"/>
        <end position="454"/>
    </location>
</feature>
<feature type="region of interest" description="Disordered" evidence="9">
    <location>
        <begin position="338"/>
        <end position="454"/>
    </location>
</feature>
<organism evidence="11 12">
    <name type="scientific">Jiella pelagia</name>
    <dbReference type="NCBI Taxonomy" id="2986949"/>
    <lineage>
        <taxon>Bacteria</taxon>
        <taxon>Pseudomonadati</taxon>
        <taxon>Pseudomonadota</taxon>
        <taxon>Alphaproteobacteria</taxon>
        <taxon>Hyphomicrobiales</taxon>
        <taxon>Aurantimonadaceae</taxon>
        <taxon>Jiella</taxon>
    </lineage>
</organism>
<feature type="transmembrane region" description="Helical" evidence="8">
    <location>
        <begin position="289"/>
        <end position="312"/>
    </location>
</feature>
<evidence type="ECO:0000313" key="12">
    <source>
        <dbReference type="Proteomes" id="UP001164020"/>
    </source>
</evidence>
<evidence type="ECO:0000256" key="9">
    <source>
        <dbReference type="SAM" id="MobiDB-lite"/>
    </source>
</evidence>
<keyword evidence="4" id="KW-1003">Cell membrane</keyword>
<comment type="similarity">
    <text evidence="2">Belongs to the binding-protein-dependent transport system permease family. CysTW subfamily.</text>
</comment>
<dbReference type="CDD" id="cd06261">
    <property type="entry name" value="TM_PBP2"/>
    <property type="match status" value="1"/>
</dbReference>
<evidence type="ECO:0000256" key="3">
    <source>
        <dbReference type="ARBA" id="ARBA00022448"/>
    </source>
</evidence>
<feature type="transmembrane region" description="Helical" evidence="8">
    <location>
        <begin position="246"/>
        <end position="268"/>
    </location>
</feature>